<feature type="non-terminal residue" evidence="1">
    <location>
        <position position="1"/>
    </location>
</feature>
<keyword evidence="2" id="KW-1185">Reference proteome</keyword>
<accession>A0ACA9RGS4</accession>
<comment type="caution">
    <text evidence="1">The sequence shown here is derived from an EMBL/GenBank/DDBJ whole genome shotgun (WGS) entry which is preliminary data.</text>
</comment>
<gene>
    <name evidence="1" type="ORF">RPERSI_LOCUS19625</name>
</gene>
<protein>
    <submittedName>
        <fullName evidence="1">35074_t:CDS:1</fullName>
    </submittedName>
</protein>
<reference evidence="1" key="1">
    <citation type="submission" date="2021-06" db="EMBL/GenBank/DDBJ databases">
        <authorList>
            <person name="Kallberg Y."/>
            <person name="Tangrot J."/>
            <person name="Rosling A."/>
        </authorList>
    </citation>
    <scope>NUCLEOTIDE SEQUENCE</scope>
    <source>
        <strain evidence="1">MA461A</strain>
    </source>
</reference>
<dbReference type="Proteomes" id="UP000789920">
    <property type="component" value="Unassembled WGS sequence"/>
</dbReference>
<sequence length="48" mass="5708">NQVVTSQQTIEHSPREDAINRRAFSQQKKKLRKRDSNIINQKFIAQQE</sequence>
<proteinExistence type="predicted"/>
<dbReference type="EMBL" id="CAJVQC010054077">
    <property type="protein sequence ID" value="CAG8793761.1"/>
    <property type="molecule type" value="Genomic_DNA"/>
</dbReference>
<name>A0ACA9RGS4_9GLOM</name>
<evidence type="ECO:0000313" key="2">
    <source>
        <dbReference type="Proteomes" id="UP000789920"/>
    </source>
</evidence>
<organism evidence="1 2">
    <name type="scientific">Racocetra persica</name>
    <dbReference type="NCBI Taxonomy" id="160502"/>
    <lineage>
        <taxon>Eukaryota</taxon>
        <taxon>Fungi</taxon>
        <taxon>Fungi incertae sedis</taxon>
        <taxon>Mucoromycota</taxon>
        <taxon>Glomeromycotina</taxon>
        <taxon>Glomeromycetes</taxon>
        <taxon>Diversisporales</taxon>
        <taxon>Gigasporaceae</taxon>
        <taxon>Racocetra</taxon>
    </lineage>
</organism>
<evidence type="ECO:0000313" key="1">
    <source>
        <dbReference type="EMBL" id="CAG8793761.1"/>
    </source>
</evidence>